<sequence length="102" mass="11213">MADINKLDILLPNSLETNYSSTQQPSVVEGDSFSDILKTALNNVDSAQHNATAAIQQALNGENTDVHDTMIAMQKADTSLKMMMEVRNKLLSAYQEVIKTQV</sequence>
<evidence type="ECO:0000256" key="5">
    <source>
        <dbReference type="NCBIfam" id="TIGR00205"/>
    </source>
</evidence>
<keyword evidence="6" id="KW-0969">Cilium</keyword>
<dbReference type="PANTHER" id="PTHR34653:SF1">
    <property type="entry name" value="FLAGELLAR HOOK-BASAL BODY COMPLEX PROTEIN FLIE"/>
    <property type="match status" value="1"/>
</dbReference>
<dbReference type="OrthoDB" id="9812413at2"/>
<dbReference type="EMBL" id="CP097562">
    <property type="protein sequence ID" value="USF24603.1"/>
    <property type="molecule type" value="Genomic_DNA"/>
</dbReference>
<dbReference type="PANTHER" id="PTHR34653">
    <property type="match status" value="1"/>
</dbReference>
<dbReference type="Proteomes" id="UP000017429">
    <property type="component" value="Chromosome"/>
</dbReference>
<dbReference type="GO" id="GO:0009425">
    <property type="term" value="C:bacterial-type flagellum basal body"/>
    <property type="evidence" value="ECO:0007669"/>
    <property type="project" value="UniProtKB-SubCell"/>
</dbReference>
<evidence type="ECO:0000313" key="7">
    <source>
        <dbReference type="Proteomes" id="UP000017429"/>
    </source>
</evidence>
<dbReference type="RefSeq" id="WP_023275975.1">
    <property type="nucleotide sequence ID" value="NZ_CP097562.1"/>
</dbReference>
<keyword evidence="6" id="KW-0282">Flagellum</keyword>
<reference evidence="6" key="3">
    <citation type="submission" date="2022-06" db="EMBL/GenBank/DDBJ databases">
        <title>Resources to Facilitate Use of the Altered Schaedler Flora (ASF) Mouse Model to Study Microbiome Function.</title>
        <authorList>
            <person name="Proctor A."/>
            <person name="Parvinroo S."/>
            <person name="Richie T."/>
            <person name="Jia X."/>
            <person name="Lee S.T.M."/>
            <person name="Karp P.D."/>
            <person name="Paley S."/>
            <person name="Kostic A.D."/>
            <person name="Pierre J.F."/>
            <person name="Wannemuehler M.J."/>
            <person name="Phillips G.J."/>
        </authorList>
    </citation>
    <scope>NUCLEOTIDE SEQUENCE</scope>
    <source>
        <strain evidence="6">ASF457</strain>
    </source>
</reference>
<keyword evidence="6" id="KW-0966">Cell projection</keyword>
<dbReference type="Pfam" id="PF02049">
    <property type="entry name" value="FliE"/>
    <property type="match status" value="1"/>
</dbReference>
<accession>V2QC97</accession>
<reference evidence="6" key="1">
    <citation type="journal article" date="2014" name="Genome Announc.">
        <title>Draft genome sequences of the altered schaedler flora, a defined bacterial community from gnotobiotic mice.</title>
        <authorList>
            <person name="Wannemuehler M.J."/>
            <person name="Overstreet A.M."/>
            <person name="Ward D.V."/>
            <person name="Phillips G.J."/>
        </authorList>
    </citation>
    <scope>NUCLEOTIDE SEQUENCE</scope>
    <source>
        <strain evidence="6">ASF457</strain>
    </source>
</reference>
<comment type="subcellular location">
    <subcellularLocation>
        <location evidence="1 4">Bacterial flagellum basal body</location>
    </subcellularLocation>
</comment>
<proteinExistence type="inferred from homology"/>
<evidence type="ECO:0000256" key="1">
    <source>
        <dbReference type="ARBA" id="ARBA00004117"/>
    </source>
</evidence>
<evidence type="ECO:0000256" key="4">
    <source>
        <dbReference type="HAMAP-Rule" id="MF_00724"/>
    </source>
</evidence>
<evidence type="ECO:0000313" key="6">
    <source>
        <dbReference type="EMBL" id="USF24603.1"/>
    </source>
</evidence>
<evidence type="ECO:0000256" key="2">
    <source>
        <dbReference type="ARBA" id="ARBA00009272"/>
    </source>
</evidence>
<gene>
    <name evidence="4 6" type="primary">fliE</name>
    <name evidence="6" type="ORF">N508_001692</name>
</gene>
<dbReference type="AlphaFoldDB" id="V2QC97"/>
<name>V2QC97_9BACT</name>
<dbReference type="NCBIfam" id="TIGR00205">
    <property type="entry name" value="fliE"/>
    <property type="match status" value="1"/>
</dbReference>
<dbReference type="eggNOG" id="COG1677">
    <property type="taxonomic scope" value="Bacteria"/>
</dbReference>
<dbReference type="GO" id="GO:0005198">
    <property type="term" value="F:structural molecule activity"/>
    <property type="evidence" value="ECO:0007669"/>
    <property type="project" value="UniProtKB-UniRule"/>
</dbReference>
<dbReference type="InterPro" id="IPR001624">
    <property type="entry name" value="FliE"/>
</dbReference>
<dbReference type="PRINTS" id="PR01006">
    <property type="entry name" value="FLGHOOKFLIE"/>
</dbReference>
<keyword evidence="7" id="KW-1185">Reference proteome</keyword>
<dbReference type="GO" id="GO:0003774">
    <property type="term" value="F:cytoskeletal motor activity"/>
    <property type="evidence" value="ECO:0007669"/>
    <property type="project" value="InterPro"/>
</dbReference>
<evidence type="ECO:0000256" key="3">
    <source>
        <dbReference type="ARBA" id="ARBA00023143"/>
    </source>
</evidence>
<dbReference type="HAMAP" id="MF_00724">
    <property type="entry name" value="FliE"/>
    <property type="match status" value="1"/>
</dbReference>
<dbReference type="KEGG" id="msch:N508_001692"/>
<protein>
    <recommendedName>
        <fullName evidence="4 5">Flagellar hook-basal body complex protein FliE</fullName>
    </recommendedName>
</protein>
<dbReference type="GO" id="GO:0071973">
    <property type="term" value="P:bacterial-type flagellum-dependent cell motility"/>
    <property type="evidence" value="ECO:0007669"/>
    <property type="project" value="InterPro"/>
</dbReference>
<keyword evidence="3 4" id="KW-0975">Bacterial flagellum</keyword>
<reference evidence="6" key="2">
    <citation type="submission" date="2022-05" db="EMBL/GenBank/DDBJ databases">
        <authorList>
            <person name="Proctor A.L."/>
            <person name="Phillips G.J."/>
            <person name="Wannemuehler M.J."/>
        </authorList>
    </citation>
    <scope>NUCLEOTIDE SEQUENCE</scope>
    <source>
        <strain evidence="6">ASF457</strain>
    </source>
</reference>
<organism evidence="6 7">
    <name type="scientific">Mucispirillum schaedleri ASF457</name>
    <dbReference type="NCBI Taxonomy" id="1379858"/>
    <lineage>
        <taxon>Bacteria</taxon>
        <taxon>Pseudomonadati</taxon>
        <taxon>Deferribacterota</taxon>
        <taxon>Deferribacteres</taxon>
        <taxon>Deferribacterales</taxon>
        <taxon>Mucispirillaceae</taxon>
        <taxon>Mucispirillum</taxon>
    </lineage>
</organism>
<comment type="similarity">
    <text evidence="2 4">Belongs to the FliE family.</text>
</comment>